<organism evidence="1 2">
    <name type="scientific">Bacteroides uniformis</name>
    <dbReference type="NCBI Taxonomy" id="820"/>
    <lineage>
        <taxon>Bacteria</taxon>
        <taxon>Pseudomonadati</taxon>
        <taxon>Bacteroidota</taxon>
        <taxon>Bacteroidia</taxon>
        <taxon>Bacteroidales</taxon>
        <taxon>Bacteroidaceae</taxon>
        <taxon>Bacteroides</taxon>
    </lineage>
</organism>
<dbReference type="InterPro" id="IPR025049">
    <property type="entry name" value="Mfa-like_1"/>
</dbReference>
<evidence type="ECO:0000313" key="2">
    <source>
        <dbReference type="Proteomes" id="UP000285343"/>
    </source>
</evidence>
<evidence type="ECO:0000313" key="1">
    <source>
        <dbReference type="EMBL" id="RGV37965.1"/>
    </source>
</evidence>
<dbReference type="EMBL" id="QRZC01000033">
    <property type="protein sequence ID" value="RGV37965.1"/>
    <property type="molecule type" value="Genomic_DNA"/>
</dbReference>
<dbReference type="AlphaFoldDB" id="A0A412X8D1"/>
<accession>A0A412X8D1</accession>
<sequence>MFTLTELATDAHTATFTGKITPAEGISYYGVYPSLNVSEGSAFAATSIPLDMTGQKGGAPDENKVYMAAVSPYNADSHTLNFNFSHLTSILKVTLLFPLESSTSVKDMDIEGLPTTRALSGASVSSVMFAASSGLVSRANVDITHTSSDGGDLVPTYTTETEGTLFLSGSFTLSSDDHPSATVYLHVLPGTLSNLTVAAEVDGKYYKAIVSPSCILTAGKMYTAVADMEEFTPITVKTTISASTYDYNDLPLEVGTWKDDASGRQIALGGTAIANGKAVILTDLNAYSGKPIWFCIPKVVKYFHTLTAEELNGKELVLPDKDGGSILPTSSPITRVDAPQSSIGIYENEWIVALYMGINKDGSIESSATPIYWATGNLIATKTGEESSQTPTTTVAFHIATAEETAVEGTVDSPYVAPTGIIESATNGYSACSIGTKWNVFGWGDASGLMTSKADADYVFTVTSSNISGTEHDICHVQLGGNWRLPVYKKELKNITAMLNLENSWFSNSGNSGRKCSYTLPGTSVTNTLVFPAAGYRRGAKAEKNGIRGCYWSGSILSGEYFCFLEVVEKEAADLIDFERFWGFTIRPVSE</sequence>
<dbReference type="Proteomes" id="UP000285343">
    <property type="component" value="Unassembled WGS sequence"/>
</dbReference>
<proteinExistence type="predicted"/>
<dbReference type="Pfam" id="PF13149">
    <property type="entry name" value="Mfa_like_1"/>
    <property type="match status" value="1"/>
</dbReference>
<reference evidence="1 2" key="1">
    <citation type="submission" date="2018-08" db="EMBL/GenBank/DDBJ databases">
        <title>A genome reference for cultivated species of the human gut microbiota.</title>
        <authorList>
            <person name="Zou Y."/>
            <person name="Xue W."/>
            <person name="Luo G."/>
        </authorList>
    </citation>
    <scope>NUCLEOTIDE SEQUENCE [LARGE SCALE GENOMIC DNA]</scope>
    <source>
        <strain evidence="1 2">AF14-42</strain>
    </source>
</reference>
<protein>
    <submittedName>
        <fullName evidence="1">Uncharacterized protein</fullName>
    </submittedName>
</protein>
<gene>
    <name evidence="1" type="ORF">DWW14_19495</name>
</gene>
<comment type="caution">
    <text evidence="1">The sequence shown here is derived from an EMBL/GenBank/DDBJ whole genome shotgun (WGS) entry which is preliminary data.</text>
</comment>
<dbReference type="RefSeq" id="WP_117867050.1">
    <property type="nucleotide sequence ID" value="NZ_QRZC01000033.1"/>
</dbReference>
<name>A0A412X8D1_BACUN</name>